<evidence type="ECO:0000256" key="6">
    <source>
        <dbReference type="ARBA" id="ARBA00042619"/>
    </source>
</evidence>
<name>A0ABP7ABD0_9ACTN</name>
<comment type="catalytic activity">
    <reaction evidence="7">
        <text>all-trans-4,4'-diaponeurosporene + 2 AH2 + 2 O2 = 4,4'-diaponeurosporenal + 2 A + 3 H2O</text>
        <dbReference type="Rhea" id="RHEA:56104"/>
        <dbReference type="ChEBI" id="CHEBI:13193"/>
        <dbReference type="ChEBI" id="CHEBI:15377"/>
        <dbReference type="ChEBI" id="CHEBI:15379"/>
        <dbReference type="ChEBI" id="CHEBI:17499"/>
        <dbReference type="ChEBI" id="CHEBI:62743"/>
        <dbReference type="ChEBI" id="CHEBI:79065"/>
    </reaction>
</comment>
<evidence type="ECO:0000256" key="2">
    <source>
        <dbReference type="ARBA" id="ARBA00037901"/>
    </source>
</evidence>
<dbReference type="EMBL" id="BAABAB010000022">
    <property type="protein sequence ID" value="GAA3628667.1"/>
    <property type="molecule type" value="Genomic_DNA"/>
</dbReference>
<evidence type="ECO:0000256" key="3">
    <source>
        <dbReference type="ARBA" id="ARBA00038194"/>
    </source>
</evidence>
<comment type="similarity">
    <text evidence="3">Belongs to the carotenoid/retinoid oxidoreductase family. CrtP subfamily.</text>
</comment>
<protein>
    <recommendedName>
        <fullName evidence="4">4,4'-diaponeurosporene oxygenase</fullName>
    </recommendedName>
    <alternativeName>
        <fullName evidence="5">4,4'-diaponeurosporene oxidase</fullName>
    </alternativeName>
    <alternativeName>
        <fullName evidence="6">Carotenoid oxidase</fullName>
    </alternativeName>
</protein>
<organism evidence="10 11">
    <name type="scientific">Microlunatus ginsengisoli</name>
    <dbReference type="NCBI Taxonomy" id="363863"/>
    <lineage>
        <taxon>Bacteria</taxon>
        <taxon>Bacillati</taxon>
        <taxon>Actinomycetota</taxon>
        <taxon>Actinomycetes</taxon>
        <taxon>Propionibacteriales</taxon>
        <taxon>Propionibacteriaceae</taxon>
        <taxon>Microlunatus</taxon>
    </lineage>
</organism>
<proteinExistence type="inferred from homology"/>
<evidence type="ECO:0000256" key="1">
    <source>
        <dbReference type="ARBA" id="ARBA00023002"/>
    </source>
</evidence>
<comment type="caution">
    <text evidence="10">The sequence shown here is derived from an EMBL/GenBank/DDBJ whole genome shotgun (WGS) entry which is preliminary data.</text>
</comment>
<dbReference type="Gene3D" id="3.50.50.60">
    <property type="entry name" value="FAD/NAD(P)-binding domain"/>
    <property type="match status" value="2"/>
</dbReference>
<dbReference type="PANTHER" id="PTHR43734:SF7">
    <property type="entry name" value="4,4'-DIAPONEUROSPORENE OXYGENASE"/>
    <property type="match status" value="1"/>
</dbReference>
<feature type="region of interest" description="Disordered" evidence="8">
    <location>
        <begin position="426"/>
        <end position="446"/>
    </location>
</feature>
<dbReference type="InterPro" id="IPR002937">
    <property type="entry name" value="Amino_oxidase"/>
</dbReference>
<dbReference type="InterPro" id="IPR036188">
    <property type="entry name" value="FAD/NAD-bd_sf"/>
</dbReference>
<sequence length="446" mass="47909">MEQPSRGRPDPPVVVIGGGLAGLATAARLAKQRFTVQLFEARDRLGGDWAPRQLGSITVDDAPAVIGLPAPWRDLFRKSGRPLETELSRCGRALEPAPAPMYVFADGVTLTLPTDRGEQYDALAAAYGAPVATTWRDLLDGLDATWQALRPLGLETELSDRRHAARAARQLRPKGTVADLAKQAPHPHLAAVIRSVAWRQGSAPERTPAWCAVDLVIARTFGRWSIDNGRTSVLVDALTERLQLRKVTVHLNTEIDRILLTDGRVTGVRTASGRSIAAAAVVCTADPWQLTDRLVPQPELGRLRRDLRGLAPAHAPLVRHERTGSTGPIQETIALDGSGVPVITYVRPGLRTTHDFTTAGPEPAWGPAWTRRSDLARRATTTTDVAGLFIAGAATVAGSGPPQVVQSGALASAACADYAERSGFRDKERLLESRPRPSGPRRSSHA</sequence>
<feature type="domain" description="Amine oxidase" evidence="9">
    <location>
        <begin position="20"/>
        <end position="301"/>
    </location>
</feature>
<dbReference type="RefSeq" id="WP_344806638.1">
    <property type="nucleotide sequence ID" value="NZ_BAABAB010000022.1"/>
</dbReference>
<accession>A0ABP7ABD0</accession>
<comment type="pathway">
    <text evidence="2">Carotenoid biosynthesis; staphyloxanthin biosynthesis; staphyloxanthin from farnesyl diphosphate: step 3/5.</text>
</comment>
<evidence type="ECO:0000256" key="8">
    <source>
        <dbReference type="SAM" id="MobiDB-lite"/>
    </source>
</evidence>
<evidence type="ECO:0000259" key="9">
    <source>
        <dbReference type="Pfam" id="PF01593"/>
    </source>
</evidence>
<evidence type="ECO:0000256" key="5">
    <source>
        <dbReference type="ARBA" id="ARBA00041900"/>
    </source>
</evidence>
<feature type="compositionally biased region" description="Basic and acidic residues" evidence="8">
    <location>
        <begin position="426"/>
        <end position="435"/>
    </location>
</feature>
<dbReference type="PANTHER" id="PTHR43734">
    <property type="entry name" value="PHYTOENE DESATURASE"/>
    <property type="match status" value="1"/>
</dbReference>
<reference evidence="11" key="1">
    <citation type="journal article" date="2019" name="Int. J. Syst. Evol. Microbiol.">
        <title>The Global Catalogue of Microorganisms (GCM) 10K type strain sequencing project: providing services to taxonomists for standard genome sequencing and annotation.</title>
        <authorList>
            <consortium name="The Broad Institute Genomics Platform"/>
            <consortium name="The Broad Institute Genome Sequencing Center for Infectious Disease"/>
            <person name="Wu L."/>
            <person name="Ma J."/>
        </authorList>
    </citation>
    <scope>NUCLEOTIDE SEQUENCE [LARGE SCALE GENOMIC DNA]</scope>
    <source>
        <strain evidence="11">JCM 16929</strain>
    </source>
</reference>
<evidence type="ECO:0000313" key="10">
    <source>
        <dbReference type="EMBL" id="GAA3628667.1"/>
    </source>
</evidence>
<evidence type="ECO:0000256" key="4">
    <source>
        <dbReference type="ARBA" id="ARBA00039159"/>
    </source>
</evidence>
<dbReference type="Proteomes" id="UP001501490">
    <property type="component" value="Unassembled WGS sequence"/>
</dbReference>
<keyword evidence="11" id="KW-1185">Reference proteome</keyword>
<gene>
    <name evidence="10" type="ORF">GCM10022236_33790</name>
</gene>
<dbReference type="Pfam" id="PF01593">
    <property type="entry name" value="Amino_oxidase"/>
    <property type="match status" value="1"/>
</dbReference>
<keyword evidence="1" id="KW-0560">Oxidoreductase</keyword>
<evidence type="ECO:0000256" key="7">
    <source>
        <dbReference type="ARBA" id="ARBA00048532"/>
    </source>
</evidence>
<evidence type="ECO:0000313" key="11">
    <source>
        <dbReference type="Proteomes" id="UP001501490"/>
    </source>
</evidence>
<dbReference type="SUPFAM" id="SSF51905">
    <property type="entry name" value="FAD/NAD(P)-binding domain"/>
    <property type="match status" value="1"/>
</dbReference>